<dbReference type="EMBL" id="JOKN01000033">
    <property type="protein sequence ID" value="KEQ56096.1"/>
    <property type="molecule type" value="Genomic_DNA"/>
</dbReference>
<protein>
    <submittedName>
        <fullName evidence="1">Uncharacterized protein</fullName>
    </submittedName>
</protein>
<proteinExistence type="predicted"/>
<evidence type="ECO:0000313" key="2">
    <source>
        <dbReference type="Proteomes" id="UP000028059"/>
    </source>
</evidence>
<evidence type="ECO:0000313" key="1">
    <source>
        <dbReference type="EMBL" id="KEQ56096.1"/>
    </source>
</evidence>
<dbReference type="Proteomes" id="UP000028059">
    <property type="component" value="Unassembled WGS sequence"/>
</dbReference>
<organism evidence="1 2">
    <name type="scientific">Marine Group I thaumarchaeote SCGC AAA799-N04</name>
    <dbReference type="NCBI Taxonomy" id="1502293"/>
    <lineage>
        <taxon>Archaea</taxon>
        <taxon>Nitrososphaerota</taxon>
        <taxon>Marine Group I</taxon>
    </lineage>
</organism>
<accession>A0A081RLM3</accession>
<comment type="caution">
    <text evidence="1">The sequence shown here is derived from an EMBL/GenBank/DDBJ whole genome shotgun (WGS) entry which is preliminary data.</text>
</comment>
<keyword evidence="2" id="KW-1185">Reference proteome</keyword>
<gene>
    <name evidence="1" type="ORF">AAA799N04_01492</name>
</gene>
<reference evidence="1 2" key="1">
    <citation type="submission" date="2014-06" db="EMBL/GenBank/DDBJ databases">
        <authorList>
            <person name="Ngugi D.K."/>
            <person name="Blom J."/>
            <person name="Alam I."/>
            <person name="Rashid M."/>
            <person name="Ba Alawi W."/>
            <person name="Zhang G."/>
            <person name="Hikmawan T."/>
            <person name="Guan Y."/>
            <person name="Antunes A."/>
            <person name="Siam R."/>
            <person name="ElDorry H."/>
            <person name="Bajic V."/>
            <person name="Stingl U."/>
        </authorList>
    </citation>
    <scope>NUCLEOTIDE SEQUENCE [LARGE SCALE GENOMIC DNA]</scope>
    <source>
        <strain evidence="1">SCGC AAA799-N04</strain>
    </source>
</reference>
<name>A0A081RLM3_9ARCH</name>
<sequence>MKTAKLPKFNWDEVSELNSGHTSDEWGINTKKSLPRTFVAYTVSWDD</sequence>
<dbReference type="AlphaFoldDB" id="A0A081RLM3"/>